<dbReference type="InterPro" id="IPR011701">
    <property type="entry name" value="MFS"/>
</dbReference>
<keyword evidence="3" id="KW-1003">Cell membrane</keyword>
<feature type="transmembrane region" description="Helical" evidence="7">
    <location>
        <begin position="47"/>
        <end position="69"/>
    </location>
</feature>
<evidence type="ECO:0000313" key="10">
    <source>
        <dbReference type="Proteomes" id="UP000060778"/>
    </source>
</evidence>
<dbReference type="InterPro" id="IPR050171">
    <property type="entry name" value="MFS_Transporters"/>
</dbReference>
<feature type="transmembrane region" description="Helical" evidence="7">
    <location>
        <begin position="139"/>
        <end position="161"/>
    </location>
</feature>
<feature type="transmembrane region" description="Helical" evidence="7">
    <location>
        <begin position="215"/>
        <end position="242"/>
    </location>
</feature>
<dbReference type="InterPro" id="IPR020846">
    <property type="entry name" value="MFS_dom"/>
</dbReference>
<dbReference type="GO" id="GO:0022857">
    <property type="term" value="F:transmembrane transporter activity"/>
    <property type="evidence" value="ECO:0007669"/>
    <property type="project" value="InterPro"/>
</dbReference>
<keyword evidence="6 7" id="KW-0472">Membrane</keyword>
<feature type="transmembrane region" description="Helical" evidence="7">
    <location>
        <begin position="81"/>
        <end position="98"/>
    </location>
</feature>
<feature type="domain" description="Major facilitator superfamily (MFS) profile" evidence="8">
    <location>
        <begin position="10"/>
        <end position="402"/>
    </location>
</feature>
<feature type="transmembrane region" description="Helical" evidence="7">
    <location>
        <begin position="7"/>
        <end position="27"/>
    </location>
</feature>
<dbReference type="OrthoDB" id="117970at2157"/>
<protein>
    <recommendedName>
        <fullName evidence="8">Major facilitator superfamily (MFS) profile domain-containing protein</fullName>
    </recommendedName>
</protein>
<accession>A0A0U3EDN7</accession>
<dbReference type="PANTHER" id="PTHR23517:SF3">
    <property type="entry name" value="INTEGRAL MEMBRANE TRANSPORT PROTEIN"/>
    <property type="match status" value="1"/>
</dbReference>
<dbReference type="Pfam" id="PF07690">
    <property type="entry name" value="MFS_1"/>
    <property type="match status" value="1"/>
</dbReference>
<comment type="subcellular location">
    <subcellularLocation>
        <location evidence="1">Cell membrane</location>
        <topology evidence="1">Multi-pass membrane protein</topology>
    </subcellularLocation>
</comment>
<keyword evidence="5 7" id="KW-1133">Transmembrane helix</keyword>
<evidence type="ECO:0000256" key="3">
    <source>
        <dbReference type="ARBA" id="ARBA00022475"/>
    </source>
</evidence>
<dbReference type="InterPro" id="IPR036259">
    <property type="entry name" value="MFS_trans_sf"/>
</dbReference>
<dbReference type="KEGG" id="iis:EYM_05045"/>
<dbReference type="PANTHER" id="PTHR23517">
    <property type="entry name" value="RESISTANCE PROTEIN MDTM, PUTATIVE-RELATED-RELATED"/>
    <property type="match status" value="1"/>
</dbReference>
<keyword evidence="4 7" id="KW-0812">Transmembrane</keyword>
<feature type="transmembrane region" description="Helical" evidence="7">
    <location>
        <begin position="283"/>
        <end position="302"/>
    </location>
</feature>
<dbReference type="STRING" id="940295.EYM_05045"/>
<feature type="transmembrane region" description="Helical" evidence="7">
    <location>
        <begin position="308"/>
        <end position="328"/>
    </location>
</feature>
<dbReference type="GeneID" id="30680394"/>
<evidence type="ECO:0000256" key="4">
    <source>
        <dbReference type="ARBA" id="ARBA00022692"/>
    </source>
</evidence>
<name>A0A0U3EDN7_9CREN</name>
<gene>
    <name evidence="9" type="ORF">EYM_05045</name>
</gene>
<dbReference type="RefSeq" id="WP_075049936.1">
    <property type="nucleotide sequence ID" value="NZ_CP006867.1"/>
</dbReference>
<feature type="transmembrane region" description="Helical" evidence="7">
    <location>
        <begin position="378"/>
        <end position="399"/>
    </location>
</feature>
<evidence type="ECO:0000256" key="7">
    <source>
        <dbReference type="SAM" id="Phobius"/>
    </source>
</evidence>
<dbReference type="GO" id="GO:0005886">
    <property type="term" value="C:plasma membrane"/>
    <property type="evidence" value="ECO:0007669"/>
    <property type="project" value="UniProtKB-SubCell"/>
</dbReference>
<dbReference type="Gene3D" id="1.20.1250.20">
    <property type="entry name" value="MFS general substrate transporter like domains"/>
    <property type="match status" value="1"/>
</dbReference>
<evidence type="ECO:0000256" key="2">
    <source>
        <dbReference type="ARBA" id="ARBA00022448"/>
    </source>
</evidence>
<dbReference type="EMBL" id="CP006867">
    <property type="protein sequence ID" value="ALU12547.1"/>
    <property type="molecule type" value="Genomic_DNA"/>
</dbReference>
<proteinExistence type="predicted"/>
<dbReference type="PROSITE" id="PS50850">
    <property type="entry name" value="MFS"/>
    <property type="match status" value="1"/>
</dbReference>
<reference evidence="9 10" key="1">
    <citation type="submission" date="2013-11" db="EMBL/GenBank/DDBJ databases">
        <title>Comparative genomics of Ignicoccus.</title>
        <authorList>
            <person name="Podar M."/>
        </authorList>
    </citation>
    <scope>NUCLEOTIDE SEQUENCE [LARGE SCALE GENOMIC DNA]</scope>
    <source>
        <strain evidence="9 10">DSM 13165</strain>
    </source>
</reference>
<sequence>MWTRLVALSFIISATFAATNVAIPYLLLYFKGSLPSLLEELLPAQKVAVEVGVLTSAFMITRVGVAFASGYIAERIGYKRSILIGLILYFLTGLELLISKDFMEVLIARALQGFASALVWPVAESIIVLSVPSEKTKALMLYVMAMNIGFVIGPALGGSILQLSAHVPLELGIRIPFLLLPIGALLGLATVYSIPELRNKSNMKIKELKSKVLNAVYVFFFNGFINGVAAGMLMSVSIVYIMQYVTSIPAMLSALLAGSGLVSIIVTMPFMKKINALDIEKKFELLIISGTLHKVSFMLLPFSKSFPIAFIVLSIINVFSNVLLPLLRSLLSDVIPKEITAKVFGMQQAFFNLGMIIGPSLGAFIYRFLEAQGLDGGYTFVLAGLVGLSGIAALSRVNVEEVKSDVRQ</sequence>
<evidence type="ECO:0000256" key="5">
    <source>
        <dbReference type="ARBA" id="ARBA00022989"/>
    </source>
</evidence>
<organism evidence="9 10">
    <name type="scientific">Ignicoccus islandicus DSM 13165</name>
    <dbReference type="NCBI Taxonomy" id="940295"/>
    <lineage>
        <taxon>Archaea</taxon>
        <taxon>Thermoproteota</taxon>
        <taxon>Thermoprotei</taxon>
        <taxon>Desulfurococcales</taxon>
        <taxon>Desulfurococcaceae</taxon>
        <taxon>Ignicoccus</taxon>
    </lineage>
</organism>
<feature type="transmembrane region" description="Helical" evidence="7">
    <location>
        <begin position="173"/>
        <end position="194"/>
    </location>
</feature>
<dbReference type="AlphaFoldDB" id="A0A0U3EDN7"/>
<evidence type="ECO:0000256" key="6">
    <source>
        <dbReference type="ARBA" id="ARBA00023136"/>
    </source>
</evidence>
<dbReference type="SUPFAM" id="SSF103473">
    <property type="entry name" value="MFS general substrate transporter"/>
    <property type="match status" value="1"/>
</dbReference>
<evidence type="ECO:0000259" key="8">
    <source>
        <dbReference type="PROSITE" id="PS50850"/>
    </source>
</evidence>
<dbReference type="Proteomes" id="UP000060778">
    <property type="component" value="Chromosome"/>
</dbReference>
<keyword evidence="10" id="KW-1185">Reference proteome</keyword>
<feature type="transmembrane region" description="Helical" evidence="7">
    <location>
        <begin position="110"/>
        <end position="132"/>
    </location>
</feature>
<evidence type="ECO:0000256" key="1">
    <source>
        <dbReference type="ARBA" id="ARBA00004651"/>
    </source>
</evidence>
<evidence type="ECO:0000313" key="9">
    <source>
        <dbReference type="EMBL" id="ALU12547.1"/>
    </source>
</evidence>
<feature type="transmembrane region" description="Helical" evidence="7">
    <location>
        <begin position="248"/>
        <end position="271"/>
    </location>
</feature>
<keyword evidence="2" id="KW-0813">Transport</keyword>
<feature type="transmembrane region" description="Helical" evidence="7">
    <location>
        <begin position="349"/>
        <end position="366"/>
    </location>
</feature>